<evidence type="ECO:0000313" key="3">
    <source>
        <dbReference type="Proteomes" id="UP001470230"/>
    </source>
</evidence>
<keyword evidence="1" id="KW-1133">Transmembrane helix</keyword>
<sequence length="392" mass="44027">MIIFVFIPFILSQFNYFNSVKISSKPAKVEISGFKHMLCVAEVSDSINSFPPHLVIYSIGQSRVGAIQTITGPCYSLGTQISTFRFGFYATAPASAFRWGNPGPLLYRIIPPVFTMQRLSDFPQIPYGESFATSNKGNLQILCSPFSSSDCIILTENNITKLHSPSSSIDLFGHGVAVSKNGSIIITISRDIESGNAIVNFFSNTSSKITSFTVPHSPAITSRTKQPIIQFLNERQVGIVFPEIHKFIIYKYSSFDGWSVMKELETPIESFTQIDQNIISVTSEGTVIFYDRLSYITREEIIVPKQIQKNGKFTKITSGKDWFAILEESPDQRVIHVYTSRHSPLLRGIAIFVIISLIAIIGIVLKENINVNKVMKKINRKRNQYKYSFKSI</sequence>
<protein>
    <submittedName>
        <fullName evidence="2">Uncharacterized protein</fullName>
    </submittedName>
</protein>
<keyword evidence="3" id="KW-1185">Reference proteome</keyword>
<accession>A0ABR2KQ08</accession>
<organism evidence="2 3">
    <name type="scientific">Tritrichomonas musculus</name>
    <dbReference type="NCBI Taxonomy" id="1915356"/>
    <lineage>
        <taxon>Eukaryota</taxon>
        <taxon>Metamonada</taxon>
        <taxon>Parabasalia</taxon>
        <taxon>Tritrichomonadida</taxon>
        <taxon>Tritrichomonadidae</taxon>
        <taxon>Tritrichomonas</taxon>
    </lineage>
</organism>
<comment type="caution">
    <text evidence="2">The sequence shown here is derived from an EMBL/GenBank/DDBJ whole genome shotgun (WGS) entry which is preliminary data.</text>
</comment>
<dbReference type="Proteomes" id="UP001470230">
    <property type="component" value="Unassembled WGS sequence"/>
</dbReference>
<evidence type="ECO:0000256" key="1">
    <source>
        <dbReference type="SAM" id="Phobius"/>
    </source>
</evidence>
<feature type="transmembrane region" description="Helical" evidence="1">
    <location>
        <begin position="345"/>
        <end position="365"/>
    </location>
</feature>
<name>A0ABR2KQ08_9EUKA</name>
<dbReference type="EMBL" id="JAPFFF010000003">
    <property type="protein sequence ID" value="KAK8893126.1"/>
    <property type="molecule type" value="Genomic_DNA"/>
</dbReference>
<proteinExistence type="predicted"/>
<reference evidence="2 3" key="1">
    <citation type="submission" date="2024-04" db="EMBL/GenBank/DDBJ databases">
        <title>Tritrichomonas musculus Genome.</title>
        <authorList>
            <person name="Alves-Ferreira E."/>
            <person name="Grigg M."/>
            <person name="Lorenzi H."/>
            <person name="Galac M."/>
        </authorList>
    </citation>
    <scope>NUCLEOTIDE SEQUENCE [LARGE SCALE GENOMIC DNA]</scope>
    <source>
        <strain evidence="2 3">EAF2021</strain>
    </source>
</reference>
<evidence type="ECO:0000313" key="2">
    <source>
        <dbReference type="EMBL" id="KAK8893126.1"/>
    </source>
</evidence>
<keyword evidence="1" id="KW-0812">Transmembrane</keyword>
<keyword evidence="1" id="KW-0472">Membrane</keyword>
<gene>
    <name evidence="2" type="ORF">M9Y10_021541</name>
</gene>